<keyword evidence="3" id="KW-0326">Glycosidase</keyword>
<accession>A0A133UIF0</accession>
<reference evidence="6 7" key="1">
    <citation type="journal article" date="2016" name="Sci. Rep.">
        <title>Metabolic traits of an uncultured archaeal lineage -MSBL1- from brine pools of the Red Sea.</title>
        <authorList>
            <person name="Mwirichia R."/>
            <person name="Alam I."/>
            <person name="Rashid M."/>
            <person name="Vinu M."/>
            <person name="Ba-Alawi W."/>
            <person name="Anthony Kamau A."/>
            <person name="Kamanda Ngugi D."/>
            <person name="Goker M."/>
            <person name="Klenk H.P."/>
            <person name="Bajic V."/>
            <person name="Stingl U."/>
        </authorList>
    </citation>
    <scope>NUCLEOTIDE SEQUENCE [LARGE SCALE GENOMIC DNA]</scope>
    <source>
        <strain evidence="6">SCGC-AAA259E19</strain>
    </source>
</reference>
<dbReference type="PANTHER" id="PTHR31297:SF41">
    <property type="entry name" value="ENDOGLUCANASE, PUTATIVE (AFU_ORTHOLOGUE AFUA_5G01830)-RELATED"/>
    <property type="match status" value="1"/>
</dbReference>
<evidence type="ECO:0000259" key="5">
    <source>
        <dbReference type="Pfam" id="PF00150"/>
    </source>
</evidence>
<evidence type="ECO:0000256" key="1">
    <source>
        <dbReference type="ARBA" id="ARBA00022801"/>
    </source>
</evidence>
<dbReference type="InterPro" id="IPR050386">
    <property type="entry name" value="Glycosyl_hydrolase_5"/>
</dbReference>
<dbReference type="EMBL" id="LHXO01000090">
    <property type="protein sequence ID" value="KXA94031.1"/>
    <property type="molecule type" value="Genomic_DNA"/>
</dbReference>
<dbReference type="AlphaFoldDB" id="A0A133UIF0"/>
<proteinExistence type="predicted"/>
<dbReference type="GO" id="GO:0005576">
    <property type="term" value="C:extracellular region"/>
    <property type="evidence" value="ECO:0007669"/>
    <property type="project" value="TreeGrafter"/>
</dbReference>
<keyword evidence="4" id="KW-0624">Polysaccharide degradation</keyword>
<keyword evidence="7" id="KW-1185">Reference proteome</keyword>
<keyword evidence="2" id="KW-0119">Carbohydrate metabolism</keyword>
<dbReference type="SUPFAM" id="SSF51445">
    <property type="entry name" value="(Trans)glycosidases"/>
    <property type="match status" value="1"/>
</dbReference>
<evidence type="ECO:0000256" key="2">
    <source>
        <dbReference type="ARBA" id="ARBA00023277"/>
    </source>
</evidence>
<evidence type="ECO:0000256" key="3">
    <source>
        <dbReference type="ARBA" id="ARBA00023295"/>
    </source>
</evidence>
<organism evidence="6 7">
    <name type="scientific">candidate division MSBL1 archaeon SCGC-AAA259E19</name>
    <dbReference type="NCBI Taxonomy" id="1698264"/>
    <lineage>
        <taxon>Archaea</taxon>
        <taxon>Methanobacteriati</taxon>
        <taxon>Methanobacteriota</taxon>
        <taxon>candidate division MSBL1</taxon>
    </lineage>
</organism>
<dbReference type="GO" id="GO:0008422">
    <property type="term" value="F:beta-glucosidase activity"/>
    <property type="evidence" value="ECO:0007669"/>
    <property type="project" value="TreeGrafter"/>
</dbReference>
<evidence type="ECO:0000256" key="4">
    <source>
        <dbReference type="ARBA" id="ARBA00023326"/>
    </source>
</evidence>
<dbReference type="InterPro" id="IPR001547">
    <property type="entry name" value="Glyco_hydro_5"/>
</dbReference>
<dbReference type="Proteomes" id="UP000070284">
    <property type="component" value="Unassembled WGS sequence"/>
</dbReference>
<dbReference type="PANTHER" id="PTHR31297">
    <property type="entry name" value="GLUCAN ENDO-1,6-BETA-GLUCOSIDASE B"/>
    <property type="match status" value="1"/>
</dbReference>
<dbReference type="Gene3D" id="3.20.20.80">
    <property type="entry name" value="Glycosidases"/>
    <property type="match status" value="1"/>
</dbReference>
<gene>
    <name evidence="6" type="ORF">AKJ65_05645</name>
</gene>
<keyword evidence="1" id="KW-0378">Hydrolase</keyword>
<dbReference type="Pfam" id="PF00150">
    <property type="entry name" value="Cellulase"/>
    <property type="match status" value="1"/>
</dbReference>
<comment type="caution">
    <text evidence="6">The sequence shown here is derived from an EMBL/GenBank/DDBJ whole genome shotgun (WGS) entry which is preliminary data.</text>
</comment>
<name>A0A133UIF0_9EURY</name>
<protein>
    <recommendedName>
        <fullName evidence="5">Glycoside hydrolase family 5 domain-containing protein</fullName>
    </recommendedName>
</protein>
<dbReference type="GO" id="GO:0009986">
    <property type="term" value="C:cell surface"/>
    <property type="evidence" value="ECO:0007669"/>
    <property type="project" value="TreeGrafter"/>
</dbReference>
<dbReference type="GO" id="GO:0009251">
    <property type="term" value="P:glucan catabolic process"/>
    <property type="evidence" value="ECO:0007669"/>
    <property type="project" value="TreeGrafter"/>
</dbReference>
<evidence type="ECO:0000313" key="6">
    <source>
        <dbReference type="EMBL" id="KXA94031.1"/>
    </source>
</evidence>
<dbReference type="InterPro" id="IPR017853">
    <property type="entry name" value="GH"/>
</dbReference>
<evidence type="ECO:0000313" key="7">
    <source>
        <dbReference type="Proteomes" id="UP000070284"/>
    </source>
</evidence>
<sequence length="358" mass="42183">MDEFYGEEDVALLSDWGFNFVRLPVDYMLFESDERPGVYDEDTLSYVDRAISWCVDYDVHVNLDMHHLPGYGISDYAADPLYEPRLWSQEDLLERSEKIWRMLAERYSHIGGNLSFNVLNEPMAEMSAYKRFLERMISTVRKVDRDRLIFIDGLDLAREPVPGIQDENIVQSFHNYEPMWVTHYGADWAPGPYIYEAGCHLADETAKYPGVPPRMDRFSDVISRREDWENLVPETDRKLEALFDNIRNFFSKYNGVRADSDWLEEQIEPWLEFRKNSGTPIHCGEFGVYAPRVDRETQLNWYRDIMGIYKEHDIGWALWNLRGPFGVIEHGREEFLKEELPDGRRMDPKLLKILQNGL</sequence>
<feature type="domain" description="Glycoside hydrolase family 5" evidence="5">
    <location>
        <begin position="9"/>
        <end position="321"/>
    </location>
</feature>